<organism evidence="9 10">
    <name type="scientific">Aurantimonas aggregata</name>
    <dbReference type="NCBI Taxonomy" id="2047720"/>
    <lineage>
        <taxon>Bacteria</taxon>
        <taxon>Pseudomonadati</taxon>
        <taxon>Pseudomonadota</taxon>
        <taxon>Alphaproteobacteria</taxon>
        <taxon>Hyphomicrobiales</taxon>
        <taxon>Aurantimonadaceae</taxon>
        <taxon>Aurantimonas</taxon>
    </lineage>
</organism>
<dbReference type="PROSITE" id="PS00105">
    <property type="entry name" value="AA_TRANSFER_CLASS_1"/>
    <property type="match status" value="1"/>
</dbReference>
<dbReference type="InterPro" id="IPR004839">
    <property type="entry name" value="Aminotransferase_I/II_large"/>
</dbReference>
<dbReference type="InterPro" id="IPR015421">
    <property type="entry name" value="PyrdxlP-dep_Trfase_major"/>
</dbReference>
<evidence type="ECO:0000256" key="2">
    <source>
        <dbReference type="ARBA" id="ARBA00007441"/>
    </source>
</evidence>
<reference evidence="9 10" key="1">
    <citation type="submission" date="2020-01" db="EMBL/GenBank/DDBJ databases">
        <title>Genomes of bacteria type strains.</title>
        <authorList>
            <person name="Chen J."/>
            <person name="Zhu S."/>
            <person name="Chen J."/>
        </authorList>
    </citation>
    <scope>NUCLEOTIDE SEQUENCE [LARGE SCALE GENOMIC DNA]</scope>
    <source>
        <strain evidence="9 10">KCTC 52919</strain>
    </source>
</reference>
<keyword evidence="3 7" id="KW-0032">Aminotransferase</keyword>
<comment type="cofactor">
    <cofactor evidence="1 7">
        <name>pyridoxal 5'-phosphate</name>
        <dbReference type="ChEBI" id="CHEBI:597326"/>
    </cofactor>
</comment>
<evidence type="ECO:0000259" key="8">
    <source>
        <dbReference type="Pfam" id="PF00155"/>
    </source>
</evidence>
<evidence type="ECO:0000256" key="6">
    <source>
        <dbReference type="ARBA" id="ARBA00049185"/>
    </source>
</evidence>
<dbReference type="PANTHER" id="PTHR46383:SF1">
    <property type="entry name" value="ASPARTATE AMINOTRANSFERASE"/>
    <property type="match status" value="1"/>
</dbReference>
<dbReference type="GO" id="GO:0004069">
    <property type="term" value="F:L-aspartate:2-oxoglutarate aminotransferase activity"/>
    <property type="evidence" value="ECO:0007669"/>
    <property type="project" value="UniProtKB-EC"/>
</dbReference>
<dbReference type="Proteomes" id="UP000476332">
    <property type="component" value="Unassembled WGS sequence"/>
</dbReference>
<evidence type="ECO:0000256" key="1">
    <source>
        <dbReference type="ARBA" id="ARBA00001933"/>
    </source>
</evidence>
<evidence type="ECO:0000313" key="9">
    <source>
        <dbReference type="EMBL" id="NDV86706.1"/>
    </source>
</evidence>
<dbReference type="GO" id="GO:0006520">
    <property type="term" value="P:amino acid metabolic process"/>
    <property type="evidence" value="ECO:0007669"/>
    <property type="project" value="InterPro"/>
</dbReference>
<dbReference type="AlphaFoldDB" id="A0A6L9MGA9"/>
<comment type="similarity">
    <text evidence="2 7">Belongs to the class-I pyridoxal-phosphate-dependent aminotransferase family.</text>
</comment>
<dbReference type="PANTHER" id="PTHR46383">
    <property type="entry name" value="ASPARTATE AMINOTRANSFERASE"/>
    <property type="match status" value="1"/>
</dbReference>
<dbReference type="CDD" id="cd00609">
    <property type="entry name" value="AAT_like"/>
    <property type="match status" value="1"/>
</dbReference>
<dbReference type="RefSeq" id="WP_163043454.1">
    <property type="nucleotide sequence ID" value="NZ_JAAAMJ010000004.1"/>
</dbReference>
<dbReference type="InterPro" id="IPR015424">
    <property type="entry name" value="PyrdxlP-dep_Trfase"/>
</dbReference>
<dbReference type="Gene3D" id="3.40.640.10">
    <property type="entry name" value="Type I PLP-dependent aspartate aminotransferase-like (Major domain)"/>
    <property type="match status" value="1"/>
</dbReference>
<dbReference type="Pfam" id="PF00155">
    <property type="entry name" value="Aminotran_1_2"/>
    <property type="match status" value="1"/>
</dbReference>
<evidence type="ECO:0000313" key="10">
    <source>
        <dbReference type="Proteomes" id="UP000476332"/>
    </source>
</evidence>
<dbReference type="SUPFAM" id="SSF53383">
    <property type="entry name" value="PLP-dependent transferases"/>
    <property type="match status" value="1"/>
</dbReference>
<evidence type="ECO:0000256" key="3">
    <source>
        <dbReference type="ARBA" id="ARBA00022576"/>
    </source>
</evidence>
<keyword evidence="10" id="KW-1185">Reference proteome</keyword>
<name>A0A6L9MGA9_9HYPH</name>
<comment type="caution">
    <text evidence="9">The sequence shown here is derived from an EMBL/GenBank/DDBJ whole genome shotgun (WGS) entry which is preliminary data.</text>
</comment>
<dbReference type="InterPro" id="IPR004838">
    <property type="entry name" value="NHTrfase_class1_PyrdxlP-BS"/>
</dbReference>
<feature type="domain" description="Aminotransferase class I/classII large" evidence="8">
    <location>
        <begin position="39"/>
        <end position="386"/>
    </location>
</feature>
<keyword evidence="5" id="KW-0663">Pyridoxal phosphate</keyword>
<dbReference type="EC" id="2.6.1.-" evidence="7"/>
<dbReference type="EMBL" id="JAAAMJ010000004">
    <property type="protein sequence ID" value="NDV86706.1"/>
    <property type="molecule type" value="Genomic_DNA"/>
</dbReference>
<dbReference type="NCBIfam" id="NF005732">
    <property type="entry name" value="PRK07550.1"/>
    <property type="match status" value="1"/>
</dbReference>
<protein>
    <recommendedName>
        <fullName evidence="7">Aminotransferase</fullName>
        <ecNumber evidence="7">2.6.1.-</ecNumber>
    </recommendedName>
</protein>
<dbReference type="InterPro" id="IPR050596">
    <property type="entry name" value="AspAT/PAT-like"/>
</dbReference>
<evidence type="ECO:0000256" key="5">
    <source>
        <dbReference type="ARBA" id="ARBA00022898"/>
    </source>
</evidence>
<sequence length="404" mass="42858">MPRPTPNPRLAAVEPAPIARAFGWRDSYDGRHGPLIDCSQAVPDHAPPPPLAERLGAAAASADAARYGPILGDPALRDVYARQVSEFYGVDIGPGRVAITAGCNQAFFAAMLGVATAGDAVVLPVPWYFNHQMSLAMTGIEPRLLPATEADGFLPTADGLRAVLDDKCRAVLLVSPNNPTGAIYPPELLTEIFDICVERGLYLILDETYRDFLPPGSGATHDLFSRPEAADHLVSLYSFSKAYAIPGHRLGAIIAGEPFLASMQKAIDCIQICPPRPGQAALVWAIPAMADWRRESAAAIAARGEAFAAAIAGIDGWEIVQIGAYFAYVRHPYEGVPAEDIAAALVRELGILVLPGSFFGPGQEAYLRFAVANVSADRITEIARRLAIGLGAAAAPETRETIDG</sequence>
<accession>A0A6L9MGA9</accession>
<gene>
    <name evidence="9" type="ORF">GTW51_08325</name>
</gene>
<proteinExistence type="inferred from homology"/>
<dbReference type="GO" id="GO:0030170">
    <property type="term" value="F:pyridoxal phosphate binding"/>
    <property type="evidence" value="ECO:0007669"/>
    <property type="project" value="InterPro"/>
</dbReference>
<evidence type="ECO:0000256" key="7">
    <source>
        <dbReference type="RuleBase" id="RU000481"/>
    </source>
</evidence>
<evidence type="ECO:0000256" key="4">
    <source>
        <dbReference type="ARBA" id="ARBA00022679"/>
    </source>
</evidence>
<keyword evidence="4 7" id="KW-0808">Transferase</keyword>
<comment type="catalytic activity">
    <reaction evidence="6">
        <text>L-aspartate + 2-oxoglutarate = oxaloacetate + L-glutamate</text>
        <dbReference type="Rhea" id="RHEA:21824"/>
        <dbReference type="ChEBI" id="CHEBI:16452"/>
        <dbReference type="ChEBI" id="CHEBI:16810"/>
        <dbReference type="ChEBI" id="CHEBI:29985"/>
        <dbReference type="ChEBI" id="CHEBI:29991"/>
        <dbReference type="EC" id="2.6.1.1"/>
    </reaction>
</comment>